<sequence>MAKLPTPINPNTKIQYKKDETGEFQPPQGGEWSDLVDQEIYPYYPSDGLVEAVTLAIRLNRPLLLEGEPGCGKSQLAAAVAYQLNKRYPDILWKYRLWNIQSTSKAQDGFYTYDYVGRLQAAQLDKERVQDESINPRKPENFINWGPLGYAFREQDCRTIVLIDEIDKADKDLPNDLLLAIDQQKFLVKEIREDNGEPRWERANKAAPPIIIITSNREQELPSAFLRRCLYHYVEFPDRIRLTEIINSRFKNPPAIIVKNALDKFMKLREAMEEDELPKQVSTSELIDWFKALYDYPTGEIKAMLEKPGIPLPSTLCKDHQSSNSYQDI</sequence>
<feature type="region of interest" description="Disordered" evidence="1">
    <location>
        <begin position="1"/>
        <end position="30"/>
    </location>
</feature>
<name>A0A073CJD8_PLAA1</name>
<dbReference type="SMART" id="SM00382">
    <property type="entry name" value="AAA"/>
    <property type="match status" value="1"/>
</dbReference>
<organism evidence="3 4">
    <name type="scientific">Planktothrix agardhii (strain NIVA-CYA 126/8)</name>
    <dbReference type="NCBI Taxonomy" id="388467"/>
    <lineage>
        <taxon>Bacteria</taxon>
        <taxon>Bacillati</taxon>
        <taxon>Cyanobacteriota</taxon>
        <taxon>Cyanophyceae</taxon>
        <taxon>Oscillatoriophycideae</taxon>
        <taxon>Oscillatoriales</taxon>
        <taxon>Microcoleaceae</taxon>
        <taxon>Planktothrix</taxon>
    </lineage>
</organism>
<dbReference type="HOGENOM" id="CLU_051820_2_1_3"/>
<dbReference type="eggNOG" id="COG0714">
    <property type="taxonomic scope" value="Bacteria"/>
</dbReference>
<dbReference type="PATRIC" id="fig|388467.6.peg.3596"/>
<gene>
    <name evidence="3" type="ORF">A19Y_3645</name>
</gene>
<evidence type="ECO:0000259" key="2">
    <source>
        <dbReference type="SMART" id="SM00382"/>
    </source>
</evidence>
<dbReference type="RefSeq" id="WP_042155811.1">
    <property type="nucleotide sequence ID" value="NZ_CM002803.1"/>
</dbReference>
<dbReference type="EMBL" id="CM002803">
    <property type="protein sequence ID" value="KEI68399.1"/>
    <property type="molecule type" value="Genomic_DNA"/>
</dbReference>
<dbReference type="SUPFAM" id="SSF52540">
    <property type="entry name" value="P-loop containing nucleoside triphosphate hydrolases"/>
    <property type="match status" value="1"/>
</dbReference>
<dbReference type="Proteomes" id="UP000027395">
    <property type="component" value="Chromosome"/>
</dbReference>
<evidence type="ECO:0000256" key="1">
    <source>
        <dbReference type="SAM" id="MobiDB-lite"/>
    </source>
</evidence>
<keyword evidence="4" id="KW-1185">Reference proteome</keyword>
<evidence type="ECO:0000313" key="4">
    <source>
        <dbReference type="Proteomes" id="UP000027395"/>
    </source>
</evidence>
<reference evidence="3 4" key="1">
    <citation type="journal article" date="2014" name="Appl. Environ. Microbiol.">
        <title>Elucidation of insertion elements encoded on plasmids and in vitro construction of shuttle vectors from the toxic cyanobacterium Planktothrix.</title>
        <authorList>
            <person name="Christiansen G."/>
            <person name="Goesmann A."/>
            <person name="Kurmayer R."/>
        </authorList>
    </citation>
    <scope>NUCLEOTIDE SEQUENCE [LARGE SCALE GENOMIC DNA]</scope>
    <source>
        <strain evidence="3 4">NIVA-CYA 126/8</strain>
    </source>
</reference>
<dbReference type="STRING" id="388467.A19Y_3645"/>
<dbReference type="Pfam" id="PF07728">
    <property type="entry name" value="AAA_5"/>
    <property type="match status" value="1"/>
</dbReference>
<accession>A0A073CJD8</accession>
<proteinExistence type="predicted"/>
<dbReference type="InterPro" id="IPR003593">
    <property type="entry name" value="AAA+_ATPase"/>
</dbReference>
<dbReference type="AlphaFoldDB" id="A0A073CJD8"/>
<dbReference type="GO" id="GO:0005524">
    <property type="term" value="F:ATP binding"/>
    <property type="evidence" value="ECO:0007669"/>
    <property type="project" value="InterPro"/>
</dbReference>
<dbReference type="InterPro" id="IPR011704">
    <property type="entry name" value="ATPase_dyneun-rel_AAA"/>
</dbReference>
<dbReference type="Gene3D" id="3.40.50.300">
    <property type="entry name" value="P-loop containing nucleotide triphosphate hydrolases"/>
    <property type="match status" value="1"/>
</dbReference>
<dbReference type="InterPro" id="IPR027417">
    <property type="entry name" value="P-loop_NTPase"/>
</dbReference>
<protein>
    <recommendedName>
        <fullName evidence="2">AAA+ ATPase domain-containing protein</fullName>
    </recommendedName>
</protein>
<feature type="domain" description="AAA+ ATPase" evidence="2">
    <location>
        <begin position="59"/>
        <end position="241"/>
    </location>
</feature>
<evidence type="ECO:0000313" key="3">
    <source>
        <dbReference type="EMBL" id="KEI68399.1"/>
    </source>
</evidence>
<dbReference type="CDD" id="cd00009">
    <property type="entry name" value="AAA"/>
    <property type="match status" value="1"/>
</dbReference>
<dbReference type="GO" id="GO:0016887">
    <property type="term" value="F:ATP hydrolysis activity"/>
    <property type="evidence" value="ECO:0007669"/>
    <property type="project" value="InterPro"/>
</dbReference>